<evidence type="ECO:0000256" key="1">
    <source>
        <dbReference type="SAM" id="Phobius"/>
    </source>
</evidence>
<keyword evidence="1" id="KW-1133">Transmembrane helix</keyword>
<keyword evidence="1" id="KW-0812">Transmembrane</keyword>
<accession>A0A397SP85</accession>
<dbReference type="Proteomes" id="UP000265703">
    <property type="component" value="Unassembled WGS sequence"/>
</dbReference>
<gene>
    <name evidence="2" type="ORF">C1645_777151</name>
</gene>
<dbReference type="AlphaFoldDB" id="A0A397SP85"/>
<comment type="caution">
    <text evidence="2">The sequence shown here is derived from an EMBL/GenBank/DDBJ whole genome shotgun (WGS) entry which is preliminary data.</text>
</comment>
<organism evidence="2 3">
    <name type="scientific">Glomus cerebriforme</name>
    <dbReference type="NCBI Taxonomy" id="658196"/>
    <lineage>
        <taxon>Eukaryota</taxon>
        <taxon>Fungi</taxon>
        <taxon>Fungi incertae sedis</taxon>
        <taxon>Mucoromycota</taxon>
        <taxon>Glomeromycotina</taxon>
        <taxon>Glomeromycetes</taxon>
        <taxon>Glomerales</taxon>
        <taxon>Glomeraceae</taxon>
        <taxon>Glomus</taxon>
    </lineage>
</organism>
<reference evidence="2 3" key="1">
    <citation type="submission" date="2018-06" db="EMBL/GenBank/DDBJ databases">
        <title>Comparative genomics reveals the genomic features of Rhizophagus irregularis, R. cerebriforme, R. diaphanum and Gigaspora rosea, and their symbiotic lifestyle signature.</title>
        <authorList>
            <person name="Morin E."/>
            <person name="San Clemente H."/>
            <person name="Chen E.C.H."/>
            <person name="De La Providencia I."/>
            <person name="Hainaut M."/>
            <person name="Kuo A."/>
            <person name="Kohler A."/>
            <person name="Murat C."/>
            <person name="Tang N."/>
            <person name="Roy S."/>
            <person name="Loubradou J."/>
            <person name="Henrissat B."/>
            <person name="Grigoriev I.V."/>
            <person name="Corradi N."/>
            <person name="Roux C."/>
            <person name="Martin F.M."/>
        </authorList>
    </citation>
    <scope>NUCLEOTIDE SEQUENCE [LARGE SCALE GENOMIC DNA]</scope>
    <source>
        <strain evidence="2 3">DAOM 227022</strain>
    </source>
</reference>
<keyword evidence="1" id="KW-0472">Membrane</keyword>
<name>A0A397SP85_9GLOM</name>
<feature type="transmembrane region" description="Helical" evidence="1">
    <location>
        <begin position="45"/>
        <end position="61"/>
    </location>
</feature>
<evidence type="ECO:0000313" key="3">
    <source>
        <dbReference type="Proteomes" id="UP000265703"/>
    </source>
</evidence>
<protein>
    <submittedName>
        <fullName evidence="2">Uncharacterized protein</fullName>
    </submittedName>
</protein>
<evidence type="ECO:0000313" key="2">
    <source>
        <dbReference type="EMBL" id="RIA87502.1"/>
    </source>
</evidence>
<sequence length="64" mass="7774">MLLLKDLVHFHFLIFEPLHPILLLLYLWSNLYIYYYLYFLSGRKFLANVLVLLGVCLYFQSMDL</sequence>
<dbReference type="EMBL" id="QKYT01000305">
    <property type="protein sequence ID" value="RIA87502.1"/>
    <property type="molecule type" value="Genomic_DNA"/>
</dbReference>
<keyword evidence="3" id="KW-1185">Reference proteome</keyword>
<feature type="transmembrane region" description="Helical" evidence="1">
    <location>
        <begin position="20"/>
        <end position="38"/>
    </location>
</feature>
<proteinExistence type="predicted"/>